<sequence length="163" mass="17821">MRQPFLQRYPFRLPWQTYVWFGVILGLFALIDQQPWHLTAFLVPPFGATLTLIVALPQQTVSQPGPIILGGTLSAAVGSLLGLWFHGPLIAALAGIIVFLILPPLGLFFPPGIAFAIFPLLVKTTPWFPVLSVFPFTVVACGSASFLSQHVKDWPSYPRGPSL</sequence>
<keyword evidence="1" id="KW-0812">Transmembrane</keyword>
<keyword evidence="1" id="KW-1133">Transmembrane helix</keyword>
<evidence type="ECO:0000259" key="2">
    <source>
        <dbReference type="Pfam" id="PF04982"/>
    </source>
</evidence>
<name>A0A1W1W7I6_SULTA</name>
<dbReference type="RefSeq" id="WP_020376330.1">
    <property type="nucleotide sequence ID" value="NZ_FWWY01000001.1"/>
</dbReference>
<feature type="transmembrane region" description="Helical" evidence="1">
    <location>
        <begin position="92"/>
        <end position="121"/>
    </location>
</feature>
<feature type="transmembrane region" description="Helical" evidence="1">
    <location>
        <begin position="127"/>
        <end position="147"/>
    </location>
</feature>
<feature type="transmembrane region" description="Helical" evidence="1">
    <location>
        <begin position="38"/>
        <end position="55"/>
    </location>
</feature>
<dbReference type="InterPro" id="IPR058581">
    <property type="entry name" value="TM_HPP"/>
</dbReference>
<organism evidence="3 4">
    <name type="scientific">Sulfobacillus thermosulfidooxidans (strain DSM 9293 / VKM B-1269 / AT-1)</name>
    <dbReference type="NCBI Taxonomy" id="929705"/>
    <lineage>
        <taxon>Bacteria</taxon>
        <taxon>Bacillati</taxon>
        <taxon>Bacillota</taxon>
        <taxon>Clostridia</taxon>
        <taxon>Eubacteriales</taxon>
        <taxon>Clostridiales Family XVII. Incertae Sedis</taxon>
        <taxon>Sulfobacillus</taxon>
    </lineage>
</organism>
<dbReference type="Pfam" id="PF04982">
    <property type="entry name" value="TM_HPP"/>
    <property type="match status" value="1"/>
</dbReference>
<feature type="transmembrane region" description="Helical" evidence="1">
    <location>
        <begin position="67"/>
        <end position="85"/>
    </location>
</feature>
<dbReference type="Proteomes" id="UP000192660">
    <property type="component" value="Unassembled WGS sequence"/>
</dbReference>
<dbReference type="STRING" id="28034.BFX07_03170"/>
<evidence type="ECO:0000313" key="4">
    <source>
        <dbReference type="Proteomes" id="UP000192660"/>
    </source>
</evidence>
<proteinExistence type="predicted"/>
<dbReference type="OrthoDB" id="2084145at2"/>
<dbReference type="EMBL" id="FWWY01000001">
    <property type="protein sequence ID" value="SMC02238.1"/>
    <property type="molecule type" value="Genomic_DNA"/>
</dbReference>
<accession>A0A1W1W7I6</accession>
<feature type="domain" description="HPP transmembrane region" evidence="2">
    <location>
        <begin position="19"/>
        <end position="149"/>
    </location>
</feature>
<protein>
    <submittedName>
        <fullName evidence="3">HPP family protein</fullName>
    </submittedName>
</protein>
<evidence type="ECO:0000256" key="1">
    <source>
        <dbReference type="SAM" id="Phobius"/>
    </source>
</evidence>
<gene>
    <name evidence="3" type="ORF">SAMN00768000_0457</name>
</gene>
<feature type="transmembrane region" description="Helical" evidence="1">
    <location>
        <begin position="15"/>
        <end position="31"/>
    </location>
</feature>
<dbReference type="AlphaFoldDB" id="A0A1W1W7I6"/>
<keyword evidence="1" id="KW-0472">Membrane</keyword>
<evidence type="ECO:0000313" key="3">
    <source>
        <dbReference type="EMBL" id="SMC02238.1"/>
    </source>
</evidence>
<keyword evidence="4" id="KW-1185">Reference proteome</keyword>
<reference evidence="4" key="1">
    <citation type="submission" date="2017-04" db="EMBL/GenBank/DDBJ databases">
        <authorList>
            <person name="Varghese N."/>
            <person name="Submissions S."/>
        </authorList>
    </citation>
    <scope>NUCLEOTIDE SEQUENCE [LARGE SCALE GENOMIC DNA]</scope>
    <source>
        <strain evidence="4">DSM 9293</strain>
    </source>
</reference>